<dbReference type="Proteomes" id="UP000800981">
    <property type="component" value="Unassembled WGS sequence"/>
</dbReference>
<proteinExistence type="predicted"/>
<name>A0ABX0H1H5_9ACTN</name>
<accession>A0ABX0H1H5</accession>
<reference evidence="1 2" key="1">
    <citation type="submission" date="2020-03" db="EMBL/GenBank/DDBJ databases">
        <title>Two novel Motilibacter sp.</title>
        <authorList>
            <person name="Liu S."/>
        </authorList>
    </citation>
    <scope>NUCLEOTIDE SEQUENCE [LARGE SCALE GENOMIC DNA]</scope>
    <source>
        <strain evidence="1 2">E257</strain>
    </source>
</reference>
<protein>
    <submittedName>
        <fullName evidence="1">Uncharacterized protein</fullName>
    </submittedName>
</protein>
<dbReference type="EMBL" id="JAANNP010000050">
    <property type="protein sequence ID" value="NHC15736.1"/>
    <property type="molecule type" value="Genomic_DNA"/>
</dbReference>
<evidence type="ECO:0000313" key="2">
    <source>
        <dbReference type="Proteomes" id="UP000800981"/>
    </source>
</evidence>
<evidence type="ECO:0000313" key="1">
    <source>
        <dbReference type="EMBL" id="NHC15736.1"/>
    </source>
</evidence>
<dbReference type="RefSeq" id="WP_166284227.1">
    <property type="nucleotide sequence ID" value="NZ_JAANNP010000050.1"/>
</dbReference>
<keyword evidence="2" id="KW-1185">Reference proteome</keyword>
<sequence>MLRVRRRLLVTVPLLVLVAGVLLRLEQVHQETWEWRLTHSATPPKLHVFDRDYRRMGPEPVPPGAALLATAPGGAEVFSKRLPAYVPTVLWAAADGRTVAYQLMGGP</sequence>
<comment type="caution">
    <text evidence="1">The sequence shown here is derived from an EMBL/GenBank/DDBJ whole genome shotgun (WGS) entry which is preliminary data.</text>
</comment>
<organism evidence="1 2">
    <name type="scientific">Motilibacter deserti</name>
    <dbReference type="NCBI Taxonomy" id="2714956"/>
    <lineage>
        <taxon>Bacteria</taxon>
        <taxon>Bacillati</taxon>
        <taxon>Actinomycetota</taxon>
        <taxon>Actinomycetes</taxon>
        <taxon>Motilibacterales</taxon>
        <taxon>Motilibacteraceae</taxon>
        <taxon>Motilibacter</taxon>
    </lineage>
</organism>
<gene>
    <name evidence="1" type="ORF">G9H71_18290</name>
</gene>